<gene>
    <name evidence="1" type="ORF">HH215_31745</name>
</gene>
<dbReference type="Pfam" id="PF14307">
    <property type="entry name" value="Glyco_tran_WbsX"/>
    <property type="match status" value="1"/>
</dbReference>
<dbReference type="KEGG" id="cheb:HH215_31745"/>
<evidence type="ECO:0000313" key="1">
    <source>
        <dbReference type="EMBL" id="QJD87303.1"/>
    </source>
</evidence>
<dbReference type="PANTHER" id="PTHR41244">
    <property type="entry name" value="RHAMNAN SYNTHESIS F"/>
    <property type="match status" value="1"/>
</dbReference>
<keyword evidence="2" id="KW-1185">Reference proteome</keyword>
<organism evidence="1 2">
    <name type="scientific">Cohnella herbarum</name>
    <dbReference type="NCBI Taxonomy" id="2728023"/>
    <lineage>
        <taxon>Bacteria</taxon>
        <taxon>Bacillati</taxon>
        <taxon>Bacillota</taxon>
        <taxon>Bacilli</taxon>
        <taxon>Bacillales</taxon>
        <taxon>Paenibacillaceae</taxon>
        <taxon>Cohnella</taxon>
    </lineage>
</organism>
<dbReference type="Proteomes" id="UP000502248">
    <property type="component" value="Chromosome"/>
</dbReference>
<proteinExistence type="predicted"/>
<dbReference type="PANTHER" id="PTHR41244:SF1">
    <property type="entry name" value="GLYCOSYLTRANSFERASE"/>
    <property type="match status" value="1"/>
</dbReference>
<sequence length="91" mass="10260">MGWDSTPRTVQSDTHANIGYPFTPVLVDNTPEQFKEALIAVRDYLDRGQLSTPIVTVNSWNEWTEGSYLEPDTVNGLGYLEAIKEVFGIRK</sequence>
<dbReference type="Gene3D" id="3.20.20.80">
    <property type="entry name" value="Glycosidases"/>
    <property type="match status" value="1"/>
</dbReference>
<evidence type="ECO:0000313" key="2">
    <source>
        <dbReference type="Proteomes" id="UP000502248"/>
    </source>
</evidence>
<protein>
    <submittedName>
        <fullName evidence="1">Uncharacterized protein</fullName>
    </submittedName>
</protein>
<dbReference type="AlphaFoldDB" id="A0A7Z2VPW9"/>
<dbReference type="InterPro" id="IPR032719">
    <property type="entry name" value="WbsX"/>
</dbReference>
<reference evidence="1 2" key="1">
    <citation type="submission" date="2020-04" db="EMBL/GenBank/DDBJ databases">
        <title>Genome sequencing of novel species.</title>
        <authorList>
            <person name="Heo J."/>
            <person name="Kim S.-J."/>
            <person name="Kim J.-S."/>
            <person name="Hong S.-B."/>
            <person name="Kwon S.-W."/>
        </authorList>
    </citation>
    <scope>NUCLEOTIDE SEQUENCE [LARGE SCALE GENOMIC DNA]</scope>
    <source>
        <strain evidence="1 2">MFER-1</strain>
    </source>
</reference>
<dbReference type="EMBL" id="CP051680">
    <property type="protein sequence ID" value="QJD87303.1"/>
    <property type="molecule type" value="Genomic_DNA"/>
</dbReference>
<accession>A0A7Z2VPW9</accession>
<name>A0A7Z2VPW9_9BACL</name>